<reference evidence="1" key="1">
    <citation type="journal article" date="2023" name="G3 (Bethesda)">
        <title>A reference genome for the long-term kleptoplast-retaining sea slug Elysia crispata morphotype clarki.</title>
        <authorList>
            <person name="Eastman K.E."/>
            <person name="Pendleton A.L."/>
            <person name="Shaikh M.A."/>
            <person name="Suttiyut T."/>
            <person name="Ogas R."/>
            <person name="Tomko P."/>
            <person name="Gavelis G."/>
            <person name="Widhalm J.R."/>
            <person name="Wisecaver J.H."/>
        </authorList>
    </citation>
    <scope>NUCLEOTIDE SEQUENCE</scope>
    <source>
        <strain evidence="1">ECLA1</strain>
    </source>
</reference>
<proteinExistence type="predicted"/>
<organism evidence="1 2">
    <name type="scientific">Elysia crispata</name>
    <name type="common">lettuce slug</name>
    <dbReference type="NCBI Taxonomy" id="231223"/>
    <lineage>
        <taxon>Eukaryota</taxon>
        <taxon>Metazoa</taxon>
        <taxon>Spiralia</taxon>
        <taxon>Lophotrochozoa</taxon>
        <taxon>Mollusca</taxon>
        <taxon>Gastropoda</taxon>
        <taxon>Heterobranchia</taxon>
        <taxon>Euthyneura</taxon>
        <taxon>Panpulmonata</taxon>
        <taxon>Sacoglossa</taxon>
        <taxon>Placobranchoidea</taxon>
        <taxon>Plakobranchidae</taxon>
        <taxon>Elysia</taxon>
    </lineage>
</organism>
<dbReference type="Proteomes" id="UP001283361">
    <property type="component" value="Unassembled WGS sequence"/>
</dbReference>
<name>A0AAE1D068_9GAST</name>
<sequence>MFVTRLVALSSQNKEFLNTVLRSTHFGSKVDLPGRTDRRTNSRSIQRHRLPNISLHQQELKKFLHSRWMLKLLAVVNRVWFLQARTGVKAVILARARQATLSLYETGNCW</sequence>
<protein>
    <submittedName>
        <fullName evidence="1">Uncharacterized protein</fullName>
    </submittedName>
</protein>
<keyword evidence="2" id="KW-1185">Reference proteome</keyword>
<accession>A0AAE1D068</accession>
<evidence type="ECO:0000313" key="2">
    <source>
        <dbReference type="Proteomes" id="UP001283361"/>
    </source>
</evidence>
<evidence type="ECO:0000313" key="1">
    <source>
        <dbReference type="EMBL" id="KAK3747294.1"/>
    </source>
</evidence>
<dbReference type="AlphaFoldDB" id="A0AAE1D068"/>
<dbReference type="EMBL" id="JAWDGP010006096">
    <property type="protein sequence ID" value="KAK3747294.1"/>
    <property type="molecule type" value="Genomic_DNA"/>
</dbReference>
<gene>
    <name evidence="1" type="ORF">RRG08_041505</name>
</gene>
<comment type="caution">
    <text evidence="1">The sequence shown here is derived from an EMBL/GenBank/DDBJ whole genome shotgun (WGS) entry which is preliminary data.</text>
</comment>